<dbReference type="Proteomes" id="UP000243459">
    <property type="component" value="Chromosome 2"/>
</dbReference>
<sequence length="122" mass="14063">MRTTACSRLWWFKHSRLPIRTPTEPVSLSKMIGWGPSIARRELGLGYMLIPWPSKTGILKLIIDFHITKIRLSLMKQAHHMQSHQQNIPPALFSASTRPRSTDTSIHIQKRITIDSTSFDQM</sequence>
<evidence type="ECO:0000313" key="1">
    <source>
        <dbReference type="EMBL" id="ONK76862.1"/>
    </source>
</evidence>
<name>A0A5P1FFH6_ASPOF</name>
<gene>
    <name evidence="1" type="ORF">A4U43_C02F630</name>
</gene>
<organism evidence="1 2">
    <name type="scientific">Asparagus officinalis</name>
    <name type="common">Garden asparagus</name>
    <dbReference type="NCBI Taxonomy" id="4686"/>
    <lineage>
        <taxon>Eukaryota</taxon>
        <taxon>Viridiplantae</taxon>
        <taxon>Streptophyta</taxon>
        <taxon>Embryophyta</taxon>
        <taxon>Tracheophyta</taxon>
        <taxon>Spermatophyta</taxon>
        <taxon>Magnoliopsida</taxon>
        <taxon>Liliopsida</taxon>
        <taxon>Asparagales</taxon>
        <taxon>Asparagaceae</taxon>
        <taxon>Asparagoideae</taxon>
        <taxon>Asparagus</taxon>
    </lineage>
</organism>
<accession>A0A5P1FFH6</accession>
<dbReference type="AlphaFoldDB" id="A0A5P1FFH6"/>
<proteinExistence type="predicted"/>
<evidence type="ECO:0000313" key="2">
    <source>
        <dbReference type="Proteomes" id="UP000243459"/>
    </source>
</evidence>
<protein>
    <submittedName>
        <fullName evidence="1">Uncharacterized protein</fullName>
    </submittedName>
</protein>
<keyword evidence="2" id="KW-1185">Reference proteome</keyword>
<dbReference type="Gramene" id="ONK76862">
    <property type="protein sequence ID" value="ONK76862"/>
    <property type="gene ID" value="A4U43_C02F630"/>
</dbReference>
<reference evidence="2" key="1">
    <citation type="journal article" date="2017" name="Nat. Commun.">
        <title>The asparagus genome sheds light on the origin and evolution of a young Y chromosome.</title>
        <authorList>
            <person name="Harkess A."/>
            <person name="Zhou J."/>
            <person name="Xu C."/>
            <person name="Bowers J.E."/>
            <person name="Van der Hulst R."/>
            <person name="Ayyampalayam S."/>
            <person name="Mercati F."/>
            <person name="Riccardi P."/>
            <person name="McKain M.R."/>
            <person name="Kakrana A."/>
            <person name="Tang H."/>
            <person name="Ray J."/>
            <person name="Groenendijk J."/>
            <person name="Arikit S."/>
            <person name="Mathioni S.M."/>
            <person name="Nakano M."/>
            <person name="Shan H."/>
            <person name="Telgmann-Rauber A."/>
            <person name="Kanno A."/>
            <person name="Yue Z."/>
            <person name="Chen H."/>
            <person name="Li W."/>
            <person name="Chen Y."/>
            <person name="Xu X."/>
            <person name="Zhang Y."/>
            <person name="Luo S."/>
            <person name="Chen H."/>
            <person name="Gao J."/>
            <person name="Mao Z."/>
            <person name="Pires J.C."/>
            <person name="Luo M."/>
            <person name="Kudrna D."/>
            <person name="Wing R.A."/>
            <person name="Meyers B.C."/>
            <person name="Yi K."/>
            <person name="Kong H."/>
            <person name="Lavrijsen P."/>
            <person name="Sunseri F."/>
            <person name="Falavigna A."/>
            <person name="Ye Y."/>
            <person name="Leebens-Mack J.H."/>
            <person name="Chen G."/>
        </authorList>
    </citation>
    <scope>NUCLEOTIDE SEQUENCE [LARGE SCALE GENOMIC DNA]</scope>
    <source>
        <strain evidence="2">cv. DH0086</strain>
    </source>
</reference>
<dbReference type="EMBL" id="CM007382">
    <property type="protein sequence ID" value="ONK76862.1"/>
    <property type="molecule type" value="Genomic_DNA"/>
</dbReference>